<evidence type="ECO:0000256" key="2">
    <source>
        <dbReference type="ARBA" id="ARBA00001936"/>
    </source>
</evidence>
<dbReference type="InterPro" id="IPR006674">
    <property type="entry name" value="HD_domain"/>
</dbReference>
<comment type="cofactor">
    <cofactor evidence="3">
        <name>Co(2+)</name>
        <dbReference type="ChEBI" id="CHEBI:48828"/>
    </cofactor>
</comment>
<reference evidence="9" key="1">
    <citation type="journal article" date="2022" name="Syst. Appl. Microbiol.">
        <title>Natronocalculus amylovorans gen. nov., sp. nov., and Natranaeroarchaeum aerophilus sp. nov., dominant culturable amylolytic natronoarchaea from hypersaline soda lakes in southwestern Siberia.</title>
        <authorList>
            <person name="Sorokin D.Y."/>
            <person name="Elcheninov A.G."/>
            <person name="Khizhniak T.V."/>
            <person name="Koenen M."/>
            <person name="Bale N.J."/>
            <person name="Damste J.S.S."/>
            <person name="Kublanov I.V."/>
        </authorList>
    </citation>
    <scope>NUCLEOTIDE SEQUENCE</scope>
    <source>
        <strain evidence="9">AArc-St2</strain>
    </source>
</reference>
<gene>
    <name evidence="9" type="ORF">AArcSt2_00935</name>
</gene>
<dbReference type="EMBL" id="JAKRVX010000001">
    <property type="protein sequence ID" value="MCL9815501.1"/>
    <property type="molecule type" value="Genomic_DNA"/>
</dbReference>
<comment type="catalytic activity">
    <reaction evidence="1">
        <text>a 2'-deoxyribonucleoside 5'-phosphate + H2O = a 2'-deoxyribonucleoside + phosphate</text>
        <dbReference type="Rhea" id="RHEA:36167"/>
        <dbReference type="ChEBI" id="CHEBI:15377"/>
        <dbReference type="ChEBI" id="CHEBI:18274"/>
        <dbReference type="ChEBI" id="CHEBI:43474"/>
        <dbReference type="ChEBI" id="CHEBI:65317"/>
        <dbReference type="EC" id="3.1.3.89"/>
    </reaction>
</comment>
<sequence>MSDEIATLHEILSLKDEIRTGWQLRGVSQPESVAAHTWGVSFLCLVYGDRMAAEFETRGQTLSVGRALQLAVVHDLAEAETGDFPTRADSTAETVSEATKERLERAAVGSLTAPLGTDQIRSLWEEYEARETPESVFVKEMDLVDMCLQALVYESERRYDPDSDTRNAFVEFTHLDEFFVTAEPRLQTELGRSLYEEVHDQYTEIRDSR</sequence>
<evidence type="ECO:0000256" key="3">
    <source>
        <dbReference type="ARBA" id="ARBA00001941"/>
    </source>
</evidence>
<evidence type="ECO:0000256" key="7">
    <source>
        <dbReference type="ARBA" id="ARBA00022801"/>
    </source>
</evidence>
<reference evidence="9" key="2">
    <citation type="submission" date="2022-02" db="EMBL/GenBank/DDBJ databases">
        <authorList>
            <person name="Elcheninov A.G."/>
            <person name="Sorokin D.Y."/>
            <person name="Kublanov I.V."/>
        </authorList>
    </citation>
    <scope>NUCLEOTIDE SEQUENCE</scope>
    <source>
        <strain evidence="9">AArc-St2</strain>
    </source>
</reference>
<dbReference type="InterPro" id="IPR003607">
    <property type="entry name" value="HD/PDEase_dom"/>
</dbReference>
<evidence type="ECO:0000313" key="10">
    <source>
        <dbReference type="Proteomes" id="UP001203207"/>
    </source>
</evidence>
<dbReference type="GO" id="GO:0046872">
    <property type="term" value="F:metal ion binding"/>
    <property type="evidence" value="ECO:0007669"/>
    <property type="project" value="UniProtKB-KW"/>
</dbReference>
<evidence type="ECO:0000313" key="9">
    <source>
        <dbReference type="EMBL" id="MCL9815501.1"/>
    </source>
</evidence>
<comment type="caution">
    <text evidence="9">The sequence shown here is derived from an EMBL/GenBank/DDBJ whole genome shotgun (WGS) entry which is preliminary data.</text>
</comment>
<dbReference type="InterPro" id="IPR039356">
    <property type="entry name" value="YfbR/HDDC2"/>
</dbReference>
<dbReference type="SUPFAM" id="SSF109604">
    <property type="entry name" value="HD-domain/PDEase-like"/>
    <property type="match status" value="1"/>
</dbReference>
<evidence type="ECO:0000259" key="8">
    <source>
        <dbReference type="SMART" id="SM00471"/>
    </source>
</evidence>
<protein>
    <recommendedName>
        <fullName evidence="5">5'-deoxynucleotidase</fullName>
        <ecNumber evidence="5">3.1.3.89</ecNumber>
    </recommendedName>
</protein>
<organism evidence="9 10">
    <name type="scientific">Natronocalculus amylovorans</name>
    <dbReference type="NCBI Taxonomy" id="2917812"/>
    <lineage>
        <taxon>Archaea</taxon>
        <taxon>Methanobacteriati</taxon>
        <taxon>Methanobacteriota</taxon>
        <taxon>Stenosarchaea group</taxon>
        <taxon>Halobacteria</taxon>
        <taxon>Halobacteriales</taxon>
        <taxon>Haloferacaceae</taxon>
        <taxon>Natronocalculus</taxon>
    </lineage>
</organism>
<accession>A0AAE3K708</accession>
<dbReference type="EC" id="3.1.3.89" evidence="5"/>
<dbReference type="RefSeq" id="WP_250582299.1">
    <property type="nucleotide sequence ID" value="NZ_JAKRVX010000001.1"/>
</dbReference>
<dbReference type="PANTHER" id="PTHR11845">
    <property type="entry name" value="5'-DEOXYNUCLEOTIDASE HDDC2"/>
    <property type="match status" value="1"/>
</dbReference>
<dbReference type="PANTHER" id="PTHR11845:SF13">
    <property type="entry name" value="5'-DEOXYNUCLEOTIDASE HDDC2"/>
    <property type="match status" value="1"/>
</dbReference>
<dbReference type="Gene3D" id="1.10.3210.10">
    <property type="entry name" value="Hypothetical protein af1432"/>
    <property type="match status" value="1"/>
</dbReference>
<proteinExistence type="predicted"/>
<keyword evidence="10" id="KW-1185">Reference proteome</keyword>
<dbReference type="AlphaFoldDB" id="A0AAE3K708"/>
<comment type="subunit">
    <text evidence="4">Homodimer.</text>
</comment>
<dbReference type="Pfam" id="PF13023">
    <property type="entry name" value="HD_3"/>
    <property type="match status" value="1"/>
</dbReference>
<comment type="cofactor">
    <cofactor evidence="2">
        <name>Mn(2+)</name>
        <dbReference type="ChEBI" id="CHEBI:29035"/>
    </cofactor>
</comment>
<dbReference type="GO" id="GO:0005737">
    <property type="term" value="C:cytoplasm"/>
    <property type="evidence" value="ECO:0007669"/>
    <property type="project" value="TreeGrafter"/>
</dbReference>
<feature type="domain" description="HD/PDEase" evidence="8">
    <location>
        <begin position="29"/>
        <end position="156"/>
    </location>
</feature>
<keyword evidence="6" id="KW-0479">Metal-binding</keyword>
<dbReference type="SMART" id="SM00471">
    <property type="entry name" value="HDc"/>
    <property type="match status" value="1"/>
</dbReference>
<dbReference type="GO" id="GO:0002953">
    <property type="term" value="F:5'-deoxynucleotidase activity"/>
    <property type="evidence" value="ECO:0007669"/>
    <property type="project" value="UniProtKB-EC"/>
</dbReference>
<evidence type="ECO:0000256" key="5">
    <source>
        <dbReference type="ARBA" id="ARBA00012964"/>
    </source>
</evidence>
<dbReference type="Proteomes" id="UP001203207">
    <property type="component" value="Unassembled WGS sequence"/>
</dbReference>
<evidence type="ECO:0000256" key="4">
    <source>
        <dbReference type="ARBA" id="ARBA00011738"/>
    </source>
</evidence>
<evidence type="ECO:0000256" key="1">
    <source>
        <dbReference type="ARBA" id="ARBA00001638"/>
    </source>
</evidence>
<keyword evidence="7" id="KW-0378">Hydrolase</keyword>
<name>A0AAE3K708_9EURY</name>
<evidence type="ECO:0000256" key="6">
    <source>
        <dbReference type="ARBA" id="ARBA00022723"/>
    </source>
</evidence>